<dbReference type="InterPro" id="IPR036397">
    <property type="entry name" value="RNaseH_sf"/>
</dbReference>
<dbReference type="GO" id="GO:0004523">
    <property type="term" value="F:RNA-DNA hybrid ribonuclease activity"/>
    <property type="evidence" value="ECO:0007669"/>
    <property type="project" value="InterPro"/>
</dbReference>
<dbReference type="Pfam" id="PF13456">
    <property type="entry name" value="RVT_3"/>
    <property type="match status" value="1"/>
</dbReference>
<reference evidence="2 3" key="1">
    <citation type="journal article" date="2014" name="Am. J. Bot.">
        <title>Genome assembly and annotation for red clover (Trifolium pratense; Fabaceae).</title>
        <authorList>
            <person name="Istvanek J."/>
            <person name="Jaros M."/>
            <person name="Krenek A."/>
            <person name="Repkova J."/>
        </authorList>
    </citation>
    <scope>NUCLEOTIDE SEQUENCE [LARGE SCALE GENOMIC DNA]</scope>
    <source>
        <strain evidence="3">cv. Tatra</strain>
        <tissue evidence="2">Young leaves</tissue>
    </source>
</reference>
<dbReference type="AlphaFoldDB" id="A0A2K3NXD9"/>
<name>A0A2K3NXD9_TRIPR</name>
<gene>
    <name evidence="2" type="ORF">L195_g004191</name>
</gene>
<dbReference type="EMBL" id="ASHM01002035">
    <property type="protein sequence ID" value="PNY07689.1"/>
    <property type="molecule type" value="Genomic_DNA"/>
</dbReference>
<accession>A0A2K3NXD9</accession>
<evidence type="ECO:0000313" key="2">
    <source>
        <dbReference type="EMBL" id="PNY07689.1"/>
    </source>
</evidence>
<protein>
    <recommendedName>
        <fullName evidence="1">RNase H type-1 domain-containing protein</fullName>
    </recommendedName>
</protein>
<sequence>MEPFMISRILELRLFMKIKEVTLNLEQRINAILTLHEDKGSDSQLGTGTYNKFSIASMYEILCEFNKLDDEQVWLDIWKLKGTSSAYVAELWGVLEGLRYTWRLGFRKVELSVDSVAVVKIIKEGGLLVIWVTPTRRYIVLFPLSGRLRSLILIEKLIGVQMCWLV</sequence>
<dbReference type="GO" id="GO:0003676">
    <property type="term" value="F:nucleic acid binding"/>
    <property type="evidence" value="ECO:0007669"/>
    <property type="project" value="InterPro"/>
</dbReference>
<dbReference type="Proteomes" id="UP000236291">
    <property type="component" value="Unassembled WGS sequence"/>
</dbReference>
<dbReference type="SUPFAM" id="SSF53098">
    <property type="entry name" value="Ribonuclease H-like"/>
    <property type="match status" value="1"/>
</dbReference>
<evidence type="ECO:0000313" key="3">
    <source>
        <dbReference type="Proteomes" id="UP000236291"/>
    </source>
</evidence>
<organism evidence="2 3">
    <name type="scientific">Trifolium pratense</name>
    <name type="common">Red clover</name>
    <dbReference type="NCBI Taxonomy" id="57577"/>
    <lineage>
        <taxon>Eukaryota</taxon>
        <taxon>Viridiplantae</taxon>
        <taxon>Streptophyta</taxon>
        <taxon>Embryophyta</taxon>
        <taxon>Tracheophyta</taxon>
        <taxon>Spermatophyta</taxon>
        <taxon>Magnoliopsida</taxon>
        <taxon>eudicotyledons</taxon>
        <taxon>Gunneridae</taxon>
        <taxon>Pentapetalae</taxon>
        <taxon>rosids</taxon>
        <taxon>fabids</taxon>
        <taxon>Fabales</taxon>
        <taxon>Fabaceae</taxon>
        <taxon>Papilionoideae</taxon>
        <taxon>50 kb inversion clade</taxon>
        <taxon>NPAAA clade</taxon>
        <taxon>Hologalegina</taxon>
        <taxon>IRL clade</taxon>
        <taxon>Trifolieae</taxon>
        <taxon>Trifolium</taxon>
    </lineage>
</organism>
<dbReference type="InterPro" id="IPR012337">
    <property type="entry name" value="RNaseH-like_sf"/>
</dbReference>
<reference evidence="2 3" key="2">
    <citation type="journal article" date="2017" name="Front. Plant Sci.">
        <title>Gene Classification and Mining of Molecular Markers Useful in Red Clover (Trifolium pratense) Breeding.</title>
        <authorList>
            <person name="Istvanek J."/>
            <person name="Dluhosova J."/>
            <person name="Dluhos P."/>
            <person name="Patkova L."/>
            <person name="Nedelnik J."/>
            <person name="Repkova J."/>
        </authorList>
    </citation>
    <scope>NUCLEOTIDE SEQUENCE [LARGE SCALE GENOMIC DNA]</scope>
    <source>
        <strain evidence="3">cv. Tatra</strain>
        <tissue evidence="2">Young leaves</tissue>
    </source>
</reference>
<dbReference type="Gene3D" id="3.30.420.10">
    <property type="entry name" value="Ribonuclease H-like superfamily/Ribonuclease H"/>
    <property type="match status" value="1"/>
</dbReference>
<proteinExistence type="predicted"/>
<evidence type="ECO:0000259" key="1">
    <source>
        <dbReference type="Pfam" id="PF13456"/>
    </source>
</evidence>
<feature type="domain" description="RNase H type-1" evidence="1">
    <location>
        <begin position="79"/>
        <end position="124"/>
    </location>
</feature>
<dbReference type="InterPro" id="IPR002156">
    <property type="entry name" value="RNaseH_domain"/>
</dbReference>
<comment type="caution">
    <text evidence="2">The sequence shown here is derived from an EMBL/GenBank/DDBJ whole genome shotgun (WGS) entry which is preliminary data.</text>
</comment>